<evidence type="ECO:0000256" key="2">
    <source>
        <dbReference type="SAM" id="MobiDB-lite"/>
    </source>
</evidence>
<dbReference type="PANTHER" id="PTHR35617">
    <property type="entry name" value="PHAGE_INTEGRASE DOMAIN-CONTAINING PROTEIN"/>
    <property type="match status" value="1"/>
</dbReference>
<dbReference type="SUPFAM" id="SSF47823">
    <property type="entry name" value="lambda integrase-like, N-terminal domain"/>
    <property type="match status" value="1"/>
</dbReference>
<sequence>MPKRQSGGSGDSGPRRKRGRKYDRISTAALALLMMTKVISSTTPEAYIGCREIIRKSMIKRGVPEEVIPIVTASISKGTLNQYDICYRKWWEFCVNLNSDPLTPNLKNNLFFFKEQMNNELSYSSLNIYRSALNLIIEQSLHDDRIIERFLKGVYNLRPPMPKYQSTWDPEPVLSYLKTLYPLDSLTIELLTKKLVMLLELASGEREHTLSKISLNKISKVKDRIEIKISEELWKKQTSTCFDTSLP</sequence>
<organism evidence="3 4">
    <name type="scientific">Acanthoscelides obtectus</name>
    <name type="common">Bean weevil</name>
    <name type="synonym">Bruchus obtectus</name>
    <dbReference type="NCBI Taxonomy" id="200917"/>
    <lineage>
        <taxon>Eukaryota</taxon>
        <taxon>Metazoa</taxon>
        <taxon>Ecdysozoa</taxon>
        <taxon>Arthropoda</taxon>
        <taxon>Hexapoda</taxon>
        <taxon>Insecta</taxon>
        <taxon>Pterygota</taxon>
        <taxon>Neoptera</taxon>
        <taxon>Endopterygota</taxon>
        <taxon>Coleoptera</taxon>
        <taxon>Polyphaga</taxon>
        <taxon>Cucujiformia</taxon>
        <taxon>Chrysomeloidea</taxon>
        <taxon>Chrysomelidae</taxon>
        <taxon>Bruchinae</taxon>
        <taxon>Bruchini</taxon>
        <taxon>Acanthoscelides</taxon>
    </lineage>
</organism>
<keyword evidence="1" id="KW-0238">DNA-binding</keyword>
<dbReference type="PANTHER" id="PTHR35617:SF3">
    <property type="entry name" value="CORE-BINDING (CB) DOMAIN-CONTAINING PROTEIN"/>
    <property type="match status" value="1"/>
</dbReference>
<dbReference type="Proteomes" id="UP001152888">
    <property type="component" value="Unassembled WGS sequence"/>
</dbReference>
<protein>
    <submittedName>
        <fullName evidence="3">Uncharacterized protein</fullName>
    </submittedName>
</protein>
<proteinExistence type="predicted"/>
<evidence type="ECO:0000313" key="4">
    <source>
        <dbReference type="Proteomes" id="UP001152888"/>
    </source>
</evidence>
<feature type="region of interest" description="Disordered" evidence="2">
    <location>
        <begin position="1"/>
        <end position="21"/>
    </location>
</feature>
<accession>A0A9P0M0J0</accession>
<dbReference type="AlphaFoldDB" id="A0A9P0M0J0"/>
<dbReference type="EMBL" id="CAKOFQ010007610">
    <property type="protein sequence ID" value="CAH2004916.1"/>
    <property type="molecule type" value="Genomic_DNA"/>
</dbReference>
<comment type="caution">
    <text evidence="3">The sequence shown here is derived from an EMBL/GenBank/DDBJ whole genome shotgun (WGS) entry which is preliminary data.</text>
</comment>
<gene>
    <name evidence="3" type="ORF">ACAOBT_LOCUS28222</name>
</gene>
<keyword evidence="4" id="KW-1185">Reference proteome</keyword>
<reference evidence="3" key="1">
    <citation type="submission" date="2022-03" db="EMBL/GenBank/DDBJ databases">
        <authorList>
            <person name="Sayadi A."/>
        </authorList>
    </citation>
    <scope>NUCLEOTIDE SEQUENCE</scope>
</reference>
<evidence type="ECO:0000256" key="1">
    <source>
        <dbReference type="ARBA" id="ARBA00023125"/>
    </source>
</evidence>
<dbReference type="OrthoDB" id="5960276at2759"/>
<dbReference type="InterPro" id="IPR010998">
    <property type="entry name" value="Integrase_recombinase_N"/>
</dbReference>
<dbReference type="GO" id="GO:0003677">
    <property type="term" value="F:DNA binding"/>
    <property type="evidence" value="ECO:0007669"/>
    <property type="project" value="UniProtKB-KW"/>
</dbReference>
<name>A0A9P0M0J0_ACAOB</name>
<dbReference type="Gene3D" id="1.10.150.130">
    <property type="match status" value="1"/>
</dbReference>
<evidence type="ECO:0000313" key="3">
    <source>
        <dbReference type="EMBL" id="CAH2004916.1"/>
    </source>
</evidence>